<reference evidence="5 6" key="1">
    <citation type="submission" date="2024-09" db="EMBL/GenBank/DDBJ databases">
        <authorList>
            <person name="Sun Q."/>
            <person name="Mori K."/>
        </authorList>
    </citation>
    <scope>NUCLEOTIDE SEQUENCE [LARGE SCALE GENOMIC DNA]</scope>
    <source>
        <strain evidence="5 6">CCM 8543</strain>
    </source>
</reference>
<comment type="function">
    <text evidence="4">Activates KDO (a required 8-carbon sugar) for incorporation into bacterial lipopolysaccharide in Gram-negative bacteria.</text>
</comment>
<dbReference type="EC" id="2.7.7.38" evidence="4"/>
<keyword evidence="6" id="KW-1185">Reference proteome</keyword>
<evidence type="ECO:0000256" key="3">
    <source>
        <dbReference type="ARBA" id="ARBA00022985"/>
    </source>
</evidence>
<comment type="similarity">
    <text evidence="4">Belongs to the KdsB family.</text>
</comment>
<gene>
    <name evidence="4" type="primary">kdsB</name>
    <name evidence="5" type="ORF">ACFFJ2_07630</name>
</gene>
<keyword evidence="2 4" id="KW-0548">Nucleotidyltransferase</keyword>
<dbReference type="EMBL" id="JBHLXD010000010">
    <property type="protein sequence ID" value="MFC0208265.1"/>
    <property type="molecule type" value="Genomic_DNA"/>
</dbReference>
<dbReference type="InterPro" id="IPR003329">
    <property type="entry name" value="Cytidylyl_trans"/>
</dbReference>
<dbReference type="Pfam" id="PF02348">
    <property type="entry name" value="CTP_transf_3"/>
    <property type="match status" value="1"/>
</dbReference>
<keyword evidence="1 4" id="KW-0808">Transferase</keyword>
<dbReference type="CDD" id="cd02517">
    <property type="entry name" value="CMP-KDO-Synthetase"/>
    <property type="match status" value="1"/>
</dbReference>
<evidence type="ECO:0000256" key="4">
    <source>
        <dbReference type="HAMAP-Rule" id="MF_00057"/>
    </source>
</evidence>
<dbReference type="NCBIfam" id="NF003948">
    <property type="entry name" value="PRK05450.1-1"/>
    <property type="match status" value="1"/>
</dbReference>
<organism evidence="5 6">
    <name type="scientific">Chelativorans intermedius</name>
    <dbReference type="NCBI Taxonomy" id="515947"/>
    <lineage>
        <taxon>Bacteria</taxon>
        <taxon>Pseudomonadati</taxon>
        <taxon>Pseudomonadota</taxon>
        <taxon>Alphaproteobacteria</taxon>
        <taxon>Hyphomicrobiales</taxon>
        <taxon>Phyllobacteriaceae</taxon>
        <taxon>Chelativorans</taxon>
    </lineage>
</organism>
<dbReference type="Gene3D" id="3.90.550.10">
    <property type="entry name" value="Spore Coat Polysaccharide Biosynthesis Protein SpsA, Chain A"/>
    <property type="match status" value="1"/>
</dbReference>
<dbReference type="InterPro" id="IPR029044">
    <property type="entry name" value="Nucleotide-diphossugar_trans"/>
</dbReference>
<dbReference type="RefSeq" id="WP_261519914.1">
    <property type="nucleotide sequence ID" value="NZ_JAODNW010000007.1"/>
</dbReference>
<protein>
    <recommendedName>
        <fullName evidence="4">3-deoxy-manno-octulosonate cytidylyltransferase</fullName>
        <ecNumber evidence="4">2.7.7.38</ecNumber>
    </recommendedName>
    <alternativeName>
        <fullName evidence="4">CMP-2-keto-3-deoxyoctulosonic acid synthase</fullName>
        <shortName evidence="4">CKS</shortName>
        <shortName evidence="4">CMP-KDO synthase</shortName>
    </alternativeName>
</protein>
<dbReference type="InterPro" id="IPR004528">
    <property type="entry name" value="KdsB"/>
</dbReference>
<evidence type="ECO:0000256" key="2">
    <source>
        <dbReference type="ARBA" id="ARBA00022695"/>
    </source>
</evidence>
<dbReference type="SUPFAM" id="SSF53448">
    <property type="entry name" value="Nucleotide-diphospho-sugar transferases"/>
    <property type="match status" value="1"/>
</dbReference>
<dbReference type="HAMAP" id="MF_00057">
    <property type="entry name" value="KdsB"/>
    <property type="match status" value="1"/>
</dbReference>
<dbReference type="NCBIfam" id="NF003952">
    <property type="entry name" value="PRK05450.1-5"/>
    <property type="match status" value="1"/>
</dbReference>
<comment type="caution">
    <text evidence="5">The sequence shown here is derived from an EMBL/GenBank/DDBJ whole genome shotgun (WGS) entry which is preliminary data.</text>
</comment>
<comment type="subcellular location">
    <subcellularLocation>
        <location evidence="4">Cytoplasm</location>
    </subcellularLocation>
</comment>
<dbReference type="GO" id="GO:0008690">
    <property type="term" value="F:3-deoxy-manno-octulosonate cytidylyltransferase activity"/>
    <property type="evidence" value="ECO:0007669"/>
    <property type="project" value="UniProtKB-EC"/>
</dbReference>
<dbReference type="Proteomes" id="UP001589755">
    <property type="component" value="Unassembled WGS sequence"/>
</dbReference>
<comment type="pathway">
    <text evidence="4">Nucleotide-sugar biosynthesis; CMP-3-deoxy-D-manno-octulosonate biosynthesis; CMP-3-deoxy-D-manno-octulosonate from 3-deoxy-D-manno-octulosonate and CTP: step 1/1.</text>
</comment>
<evidence type="ECO:0000256" key="1">
    <source>
        <dbReference type="ARBA" id="ARBA00022679"/>
    </source>
</evidence>
<comment type="catalytic activity">
    <reaction evidence="4">
        <text>3-deoxy-alpha-D-manno-oct-2-ulosonate + CTP = CMP-3-deoxy-beta-D-manno-octulosonate + diphosphate</text>
        <dbReference type="Rhea" id="RHEA:23448"/>
        <dbReference type="ChEBI" id="CHEBI:33019"/>
        <dbReference type="ChEBI" id="CHEBI:37563"/>
        <dbReference type="ChEBI" id="CHEBI:85986"/>
        <dbReference type="ChEBI" id="CHEBI:85987"/>
        <dbReference type="EC" id="2.7.7.38"/>
    </reaction>
</comment>
<name>A0ABV6D6J9_9HYPH</name>
<sequence length="248" mass="27166">MKTIVLIPARMASTRLPGKPLAEIAGKPMIAHVARRALESDVGRVVVATDTAEIASALAAEGVESVMTRADHESGSDRIFEALERIDPDRRADLVINLQGDLPTIPPSDIHAVMRPLEDDAVDIATLGVEIEDEAEKTASSVVKIVGTPLDMPATRLRALYFTRATAPWGEGPLYHHVGIYAYRRAALERFVRLGPSTLERRERLEQLRALEAGMRIDAEIVRSVPLGVDTPADLERARRILTGRTEE</sequence>
<dbReference type="NCBIfam" id="TIGR00466">
    <property type="entry name" value="kdsB"/>
    <property type="match status" value="1"/>
</dbReference>
<keyword evidence="4" id="KW-0963">Cytoplasm</keyword>
<dbReference type="PANTHER" id="PTHR42866">
    <property type="entry name" value="3-DEOXY-MANNO-OCTULOSONATE CYTIDYLYLTRANSFERASE"/>
    <property type="match status" value="1"/>
</dbReference>
<accession>A0ABV6D6J9</accession>
<keyword evidence="3 4" id="KW-0448">Lipopolysaccharide biosynthesis</keyword>
<proteinExistence type="inferred from homology"/>
<evidence type="ECO:0000313" key="5">
    <source>
        <dbReference type="EMBL" id="MFC0208265.1"/>
    </source>
</evidence>
<dbReference type="PANTHER" id="PTHR42866:SF2">
    <property type="entry name" value="3-DEOXY-MANNO-OCTULOSONATE CYTIDYLYLTRANSFERASE, MITOCHONDRIAL"/>
    <property type="match status" value="1"/>
</dbReference>
<evidence type="ECO:0000313" key="6">
    <source>
        <dbReference type="Proteomes" id="UP001589755"/>
    </source>
</evidence>